<keyword evidence="6" id="KW-0223">Dioxygenase</keyword>
<keyword evidence="5" id="KW-0503">Monooxygenase</keyword>
<evidence type="ECO:0000313" key="6">
    <source>
        <dbReference type="EMBL" id="ADX46875.1"/>
    </source>
</evidence>
<evidence type="ECO:0000313" key="7">
    <source>
        <dbReference type="Proteomes" id="UP000002482"/>
    </source>
</evidence>
<evidence type="ECO:0000256" key="1">
    <source>
        <dbReference type="ARBA" id="ARBA00009881"/>
    </source>
</evidence>
<dbReference type="AlphaFoldDB" id="F0Q5R3"/>
<accession>F0Q5R3</accession>
<dbReference type="GO" id="GO:0051213">
    <property type="term" value="F:dioxygenase activity"/>
    <property type="evidence" value="ECO:0007669"/>
    <property type="project" value="UniProtKB-KW"/>
</dbReference>
<reference evidence="6" key="1">
    <citation type="submission" date="2011-02" db="EMBL/GenBank/DDBJ databases">
        <title>Complete sequence of Acidovorax avenae subsp. avenae ATCC 19860.</title>
        <authorList>
            <consortium name="US DOE Joint Genome Institute"/>
            <person name="Lucas S."/>
            <person name="Copeland A."/>
            <person name="Lapidus A."/>
            <person name="Cheng J.-F."/>
            <person name="Goodwin L."/>
            <person name="Pitluck S."/>
            <person name="Chertkov O."/>
            <person name="Held B."/>
            <person name="Detter J.C."/>
            <person name="Han C."/>
            <person name="Tapia R."/>
            <person name="Land M."/>
            <person name="Hauser L."/>
            <person name="Kyrpides N."/>
            <person name="Ivanova N."/>
            <person name="Ovchinnikova G."/>
            <person name="Pagani I."/>
            <person name="Gordon S."/>
            <person name="Woyke T."/>
        </authorList>
    </citation>
    <scope>NUCLEOTIDE SEQUENCE</scope>
    <source>
        <strain evidence="6">ATCC 19860</strain>
    </source>
</reference>
<gene>
    <name evidence="6" type="ordered locus">Acav_2971</name>
</gene>
<dbReference type="OrthoDB" id="9778912at2"/>
<dbReference type="CDD" id="cd04730">
    <property type="entry name" value="NPD_like"/>
    <property type="match status" value="1"/>
</dbReference>
<evidence type="ECO:0000256" key="4">
    <source>
        <dbReference type="ARBA" id="ARBA00023002"/>
    </source>
</evidence>
<evidence type="ECO:0000256" key="2">
    <source>
        <dbReference type="ARBA" id="ARBA00022630"/>
    </source>
</evidence>
<sequence>MRSTLPPVFQKLSLPVIGSPLFIISNPKLVIAQCQAGIVGSMPALNARPAELLDEWLAEITEALTAWDRAHPESPAAPFAINQIVHKSNDRLEHDMEVCAKYKVPIVITSLGAREDVNQAVHGWGGVVMHDIINNKFARKAIEKGADGLIAVAAGAGGHAGIKSPFALIQEIRQWFEGPLALSGSIASGGAILAAQAMGADFAYIGSAFIATHEARAQEAYKQAIVDGNSDDIVYSNLFTGVHGNYLAPSIRAAGLDPDHLPESDPSKMNFGGDAKKAWKDIWGCGQGIGAITEVTGAADLVGRLRREYAAARERLAL</sequence>
<keyword evidence="4" id="KW-0560">Oxidoreductase</keyword>
<keyword evidence="3" id="KW-0288">FMN</keyword>
<dbReference type="InterPro" id="IPR013785">
    <property type="entry name" value="Aldolase_TIM"/>
</dbReference>
<dbReference type="GO" id="GO:0018580">
    <property type="term" value="F:nitronate monooxygenase activity"/>
    <property type="evidence" value="ECO:0007669"/>
    <property type="project" value="InterPro"/>
</dbReference>
<dbReference type="Gene3D" id="3.20.20.70">
    <property type="entry name" value="Aldolase class I"/>
    <property type="match status" value="1"/>
</dbReference>
<dbReference type="Pfam" id="PF03060">
    <property type="entry name" value="NMO"/>
    <property type="match status" value="1"/>
</dbReference>
<keyword evidence="2" id="KW-0285">Flavoprotein</keyword>
<organism evidence="6 7">
    <name type="scientific">Paracidovorax avenae (strain ATCC 19860 / DSM 7227 / CCUG 15838 / JCM 20985 / LMG 2117 / NCPPB 1011)</name>
    <name type="common">Acidovorax avenae</name>
    <dbReference type="NCBI Taxonomy" id="643561"/>
    <lineage>
        <taxon>Bacteria</taxon>
        <taxon>Pseudomonadati</taxon>
        <taxon>Pseudomonadota</taxon>
        <taxon>Betaproteobacteria</taxon>
        <taxon>Burkholderiales</taxon>
        <taxon>Comamonadaceae</taxon>
        <taxon>Paracidovorax</taxon>
    </lineage>
</organism>
<dbReference type="PANTHER" id="PTHR42747:SF4">
    <property type="entry name" value="BLR1330 PROTEIN"/>
    <property type="match status" value="1"/>
</dbReference>
<evidence type="ECO:0000256" key="5">
    <source>
        <dbReference type="ARBA" id="ARBA00023033"/>
    </source>
</evidence>
<dbReference type="SUPFAM" id="SSF51412">
    <property type="entry name" value="Inosine monophosphate dehydrogenase (IMPDH)"/>
    <property type="match status" value="1"/>
</dbReference>
<proteinExistence type="inferred from homology"/>
<dbReference type="EMBL" id="CP002521">
    <property type="protein sequence ID" value="ADX46875.1"/>
    <property type="molecule type" value="Genomic_DNA"/>
</dbReference>
<protein>
    <submittedName>
        <fullName evidence="6">2-nitropropane dioxygenase NPD</fullName>
    </submittedName>
</protein>
<dbReference type="KEGG" id="aaa:Acav_2971"/>
<dbReference type="FunFam" id="3.20.20.70:FF:000210">
    <property type="entry name" value="2-nitropropane dioxygenase"/>
    <property type="match status" value="1"/>
</dbReference>
<dbReference type="RefSeq" id="WP_013595367.1">
    <property type="nucleotide sequence ID" value="NC_015138.1"/>
</dbReference>
<evidence type="ECO:0000256" key="3">
    <source>
        <dbReference type="ARBA" id="ARBA00022643"/>
    </source>
</evidence>
<comment type="similarity">
    <text evidence="1">Belongs to the nitronate monooxygenase family. NMO class I subfamily.</text>
</comment>
<dbReference type="Proteomes" id="UP000002482">
    <property type="component" value="Chromosome"/>
</dbReference>
<dbReference type="GeneID" id="34235668"/>
<keyword evidence="7" id="KW-1185">Reference proteome</keyword>
<dbReference type="InterPro" id="IPR004136">
    <property type="entry name" value="NMO"/>
</dbReference>
<dbReference type="HOGENOM" id="CLU_038732_3_0_4"/>
<dbReference type="PANTHER" id="PTHR42747">
    <property type="entry name" value="NITRONATE MONOOXYGENASE-RELATED"/>
    <property type="match status" value="1"/>
</dbReference>
<name>F0Q5R3_PARA1</name>